<keyword evidence="2" id="KW-1185">Reference proteome</keyword>
<reference evidence="1" key="2">
    <citation type="submission" date="2020-11" db="EMBL/GenBank/DDBJ databases">
        <authorList>
            <person name="McCartney M.A."/>
            <person name="Auch B."/>
            <person name="Kono T."/>
            <person name="Mallez S."/>
            <person name="Becker A."/>
            <person name="Gohl D.M."/>
            <person name="Silverstein K.A.T."/>
            <person name="Koren S."/>
            <person name="Bechman K.B."/>
            <person name="Herman A."/>
            <person name="Abrahante J.E."/>
            <person name="Garbe J."/>
        </authorList>
    </citation>
    <scope>NUCLEOTIDE SEQUENCE</scope>
    <source>
        <strain evidence="1">Duluth1</strain>
        <tissue evidence="1">Whole animal</tissue>
    </source>
</reference>
<dbReference type="Proteomes" id="UP000828390">
    <property type="component" value="Unassembled WGS sequence"/>
</dbReference>
<dbReference type="InterPro" id="IPR011011">
    <property type="entry name" value="Znf_FYVE_PHD"/>
</dbReference>
<comment type="caution">
    <text evidence="1">The sequence shown here is derived from an EMBL/GenBank/DDBJ whole genome shotgun (WGS) entry which is preliminary data.</text>
</comment>
<accession>A0A9D4EC37</accession>
<evidence type="ECO:0000313" key="2">
    <source>
        <dbReference type="Proteomes" id="UP000828390"/>
    </source>
</evidence>
<organism evidence="1 2">
    <name type="scientific">Dreissena polymorpha</name>
    <name type="common">Zebra mussel</name>
    <name type="synonym">Mytilus polymorpha</name>
    <dbReference type="NCBI Taxonomy" id="45954"/>
    <lineage>
        <taxon>Eukaryota</taxon>
        <taxon>Metazoa</taxon>
        <taxon>Spiralia</taxon>
        <taxon>Lophotrochozoa</taxon>
        <taxon>Mollusca</taxon>
        <taxon>Bivalvia</taxon>
        <taxon>Autobranchia</taxon>
        <taxon>Heteroconchia</taxon>
        <taxon>Euheterodonta</taxon>
        <taxon>Imparidentia</taxon>
        <taxon>Neoheterodontei</taxon>
        <taxon>Myida</taxon>
        <taxon>Dreissenoidea</taxon>
        <taxon>Dreissenidae</taxon>
        <taxon>Dreissena</taxon>
    </lineage>
</organism>
<proteinExistence type="predicted"/>
<sequence length="104" mass="11767">MAVNILVCTCARNVGEEDKAISCDVCERWQHLYRCETWCQSPTVLKTDERNVVVVWKCCECSRLVVVPLEVPEIVDTPIDVTPEVPKIVETPMDVTPESARGYK</sequence>
<gene>
    <name evidence="1" type="ORF">DPMN_179060</name>
</gene>
<protein>
    <submittedName>
        <fullName evidence="1">Uncharacterized protein</fullName>
    </submittedName>
</protein>
<evidence type="ECO:0000313" key="1">
    <source>
        <dbReference type="EMBL" id="KAH3777612.1"/>
    </source>
</evidence>
<dbReference type="SUPFAM" id="SSF57903">
    <property type="entry name" value="FYVE/PHD zinc finger"/>
    <property type="match status" value="1"/>
</dbReference>
<reference evidence="1" key="1">
    <citation type="journal article" date="2019" name="bioRxiv">
        <title>The Genome of the Zebra Mussel, Dreissena polymorpha: A Resource for Invasive Species Research.</title>
        <authorList>
            <person name="McCartney M.A."/>
            <person name="Auch B."/>
            <person name="Kono T."/>
            <person name="Mallez S."/>
            <person name="Zhang Y."/>
            <person name="Obille A."/>
            <person name="Becker A."/>
            <person name="Abrahante J.E."/>
            <person name="Garbe J."/>
            <person name="Badalamenti J.P."/>
            <person name="Herman A."/>
            <person name="Mangelson H."/>
            <person name="Liachko I."/>
            <person name="Sullivan S."/>
            <person name="Sone E.D."/>
            <person name="Koren S."/>
            <person name="Silverstein K.A.T."/>
            <person name="Beckman K.B."/>
            <person name="Gohl D.M."/>
        </authorList>
    </citation>
    <scope>NUCLEOTIDE SEQUENCE</scope>
    <source>
        <strain evidence="1">Duluth1</strain>
        <tissue evidence="1">Whole animal</tissue>
    </source>
</reference>
<name>A0A9D4EC37_DREPO</name>
<dbReference type="EMBL" id="JAIWYP010000009">
    <property type="protein sequence ID" value="KAH3777612.1"/>
    <property type="molecule type" value="Genomic_DNA"/>
</dbReference>
<dbReference type="AlphaFoldDB" id="A0A9D4EC37"/>